<dbReference type="SMART" id="SM00862">
    <property type="entry name" value="Trans_reg_C"/>
    <property type="match status" value="1"/>
</dbReference>
<reference evidence="10 11" key="1">
    <citation type="submission" date="2022-06" db="EMBL/GenBank/DDBJ databases">
        <title>Isolation of gut microbiota from human fecal samples.</title>
        <authorList>
            <person name="Pamer E.G."/>
            <person name="Barat B."/>
            <person name="Waligurski E."/>
            <person name="Medina S."/>
            <person name="Paddock L."/>
            <person name="Mostad J."/>
        </authorList>
    </citation>
    <scope>NUCLEOTIDE SEQUENCE [LARGE SCALE GENOMIC DNA]</scope>
    <source>
        <strain evidence="10 11">DFI.7.95</strain>
    </source>
</reference>
<evidence type="ECO:0000256" key="1">
    <source>
        <dbReference type="ARBA" id="ARBA00022553"/>
    </source>
</evidence>
<dbReference type="InterPro" id="IPR036388">
    <property type="entry name" value="WH-like_DNA-bd_sf"/>
</dbReference>
<evidence type="ECO:0000256" key="6">
    <source>
        <dbReference type="PROSITE-ProRule" id="PRU00169"/>
    </source>
</evidence>
<feature type="domain" description="Response regulatory" evidence="8">
    <location>
        <begin position="4"/>
        <end position="120"/>
    </location>
</feature>
<dbReference type="Proteomes" id="UP001524478">
    <property type="component" value="Unassembled WGS sequence"/>
</dbReference>
<evidence type="ECO:0000256" key="5">
    <source>
        <dbReference type="ARBA" id="ARBA00023163"/>
    </source>
</evidence>
<dbReference type="SUPFAM" id="SSF46894">
    <property type="entry name" value="C-terminal effector domain of the bipartite response regulators"/>
    <property type="match status" value="1"/>
</dbReference>
<dbReference type="PANTHER" id="PTHR48111">
    <property type="entry name" value="REGULATOR OF RPOS"/>
    <property type="match status" value="1"/>
</dbReference>
<dbReference type="InterPro" id="IPR011006">
    <property type="entry name" value="CheY-like_superfamily"/>
</dbReference>
<dbReference type="Gene3D" id="1.10.10.10">
    <property type="entry name" value="Winged helix-like DNA-binding domain superfamily/Winged helix DNA-binding domain"/>
    <property type="match status" value="1"/>
</dbReference>
<keyword evidence="4 7" id="KW-0238">DNA-binding</keyword>
<feature type="DNA-binding region" description="OmpR/PhoB-type" evidence="7">
    <location>
        <begin position="131"/>
        <end position="230"/>
    </location>
</feature>
<dbReference type="CDD" id="cd00383">
    <property type="entry name" value="trans_reg_C"/>
    <property type="match status" value="1"/>
</dbReference>
<dbReference type="InterPro" id="IPR039420">
    <property type="entry name" value="WalR-like"/>
</dbReference>
<organism evidence="10 11">
    <name type="scientific">Tissierella carlieri</name>
    <dbReference type="NCBI Taxonomy" id="689904"/>
    <lineage>
        <taxon>Bacteria</taxon>
        <taxon>Bacillati</taxon>
        <taxon>Bacillota</taxon>
        <taxon>Tissierellia</taxon>
        <taxon>Tissierellales</taxon>
        <taxon>Tissierellaceae</taxon>
        <taxon>Tissierella</taxon>
    </lineage>
</organism>
<evidence type="ECO:0000256" key="2">
    <source>
        <dbReference type="ARBA" id="ARBA00023012"/>
    </source>
</evidence>
<dbReference type="PANTHER" id="PTHR48111:SF40">
    <property type="entry name" value="PHOSPHATE REGULON TRANSCRIPTIONAL REGULATORY PROTEIN PHOB"/>
    <property type="match status" value="1"/>
</dbReference>
<evidence type="ECO:0000256" key="4">
    <source>
        <dbReference type="ARBA" id="ARBA00023125"/>
    </source>
</evidence>
<keyword evidence="5" id="KW-0804">Transcription</keyword>
<keyword evidence="2" id="KW-0902">Two-component regulatory system</keyword>
<dbReference type="SUPFAM" id="SSF52172">
    <property type="entry name" value="CheY-like"/>
    <property type="match status" value="1"/>
</dbReference>
<dbReference type="Gene3D" id="6.10.250.690">
    <property type="match status" value="1"/>
</dbReference>
<gene>
    <name evidence="10" type="ORF">NE686_07540</name>
</gene>
<evidence type="ECO:0000259" key="8">
    <source>
        <dbReference type="PROSITE" id="PS50110"/>
    </source>
</evidence>
<evidence type="ECO:0000313" key="11">
    <source>
        <dbReference type="Proteomes" id="UP001524478"/>
    </source>
</evidence>
<dbReference type="PROSITE" id="PS50110">
    <property type="entry name" value="RESPONSE_REGULATORY"/>
    <property type="match status" value="1"/>
</dbReference>
<evidence type="ECO:0000313" key="10">
    <source>
        <dbReference type="EMBL" id="MCQ4922931.1"/>
    </source>
</evidence>
<protein>
    <submittedName>
        <fullName evidence="10">Response regulator transcription factor</fullName>
    </submittedName>
</protein>
<keyword evidence="1 6" id="KW-0597">Phosphoprotein</keyword>
<dbReference type="RefSeq" id="WP_256311009.1">
    <property type="nucleotide sequence ID" value="NZ_JANGAC010000004.1"/>
</dbReference>
<dbReference type="InterPro" id="IPR001867">
    <property type="entry name" value="OmpR/PhoB-type_DNA-bd"/>
</dbReference>
<dbReference type="EMBL" id="JANGAC010000004">
    <property type="protein sequence ID" value="MCQ4922931.1"/>
    <property type="molecule type" value="Genomic_DNA"/>
</dbReference>
<dbReference type="Pfam" id="PF00486">
    <property type="entry name" value="Trans_reg_C"/>
    <property type="match status" value="1"/>
</dbReference>
<evidence type="ECO:0000256" key="3">
    <source>
        <dbReference type="ARBA" id="ARBA00023015"/>
    </source>
</evidence>
<dbReference type="InterPro" id="IPR016032">
    <property type="entry name" value="Sig_transdc_resp-reg_C-effctor"/>
</dbReference>
<keyword evidence="3" id="KW-0805">Transcription regulation</keyword>
<evidence type="ECO:0000256" key="7">
    <source>
        <dbReference type="PROSITE-ProRule" id="PRU01091"/>
    </source>
</evidence>
<feature type="domain" description="OmpR/PhoB-type" evidence="9">
    <location>
        <begin position="131"/>
        <end position="230"/>
    </location>
</feature>
<dbReference type="SMART" id="SM00448">
    <property type="entry name" value="REC"/>
    <property type="match status" value="1"/>
</dbReference>
<dbReference type="InterPro" id="IPR001789">
    <property type="entry name" value="Sig_transdc_resp-reg_receiver"/>
</dbReference>
<accession>A0ABT1S8Y5</accession>
<dbReference type="Pfam" id="PF00072">
    <property type="entry name" value="Response_reg"/>
    <property type="match status" value="1"/>
</dbReference>
<proteinExistence type="predicted"/>
<dbReference type="PROSITE" id="PS51755">
    <property type="entry name" value="OMPR_PHOB"/>
    <property type="match status" value="1"/>
</dbReference>
<feature type="modified residue" description="4-aspartylphosphate" evidence="6">
    <location>
        <position position="53"/>
    </location>
</feature>
<comment type="caution">
    <text evidence="10">The sequence shown here is derived from an EMBL/GenBank/DDBJ whole genome shotgun (WGS) entry which is preliminary data.</text>
</comment>
<dbReference type="Gene3D" id="3.40.50.2300">
    <property type="match status" value="1"/>
</dbReference>
<keyword evidence="11" id="KW-1185">Reference proteome</keyword>
<name>A0ABT1S8Y5_9FIRM</name>
<sequence length="230" mass="26137">MDNQVLVVEDDIISMKLFNAILNKYGFSVLKATNGAESIESLMNNKIAAAILDLTLPDTSGFEILKYIRNHPIHKNIAILIVTVNHDKLDTILGLEMGADDYITKPFHHRELVARLNASIRRSQAIEDKTGPIIAFHDLKIDIEKRIIKKNNNIINFSFKEFEILYLLASNPGKVIHRQTILDKIGGLDYSPDTRVVDMHISSIRKKLGDTKKQKHYIDTVSGIGYRFRE</sequence>
<evidence type="ECO:0000259" key="9">
    <source>
        <dbReference type="PROSITE" id="PS51755"/>
    </source>
</evidence>